<dbReference type="Proteomes" id="UP001060085">
    <property type="component" value="Linkage Group LG01"/>
</dbReference>
<sequence>MQQALEGLEQQLSCLAKDVGDIKREEEDILEISRRNLGGHSMHNNQWAYGTFSPYARTSDHNSYKCYEGNRLGARNACEQEMKSLFYSYSVRDEEKFQIVITSFSNVVDDWWNCNCEYRRIRFKPIKTRGLVKQTLRIKYGVKNHEGQGRGQAKVKFMEPSIVEESPKVKELKHATN</sequence>
<gene>
    <name evidence="1" type="ORF">M9H77_03136</name>
</gene>
<comment type="caution">
    <text evidence="1">The sequence shown here is derived from an EMBL/GenBank/DDBJ whole genome shotgun (WGS) entry which is preliminary data.</text>
</comment>
<protein>
    <submittedName>
        <fullName evidence="1">Uncharacterized protein</fullName>
    </submittedName>
</protein>
<name>A0ACC0CAA3_CATRO</name>
<evidence type="ECO:0000313" key="2">
    <source>
        <dbReference type="Proteomes" id="UP001060085"/>
    </source>
</evidence>
<evidence type="ECO:0000313" key="1">
    <source>
        <dbReference type="EMBL" id="KAI5681908.1"/>
    </source>
</evidence>
<keyword evidence="2" id="KW-1185">Reference proteome</keyword>
<dbReference type="EMBL" id="CM044701">
    <property type="protein sequence ID" value="KAI5681908.1"/>
    <property type="molecule type" value="Genomic_DNA"/>
</dbReference>
<accession>A0ACC0CAA3</accession>
<proteinExistence type="predicted"/>
<organism evidence="1 2">
    <name type="scientific">Catharanthus roseus</name>
    <name type="common">Madagascar periwinkle</name>
    <name type="synonym">Vinca rosea</name>
    <dbReference type="NCBI Taxonomy" id="4058"/>
    <lineage>
        <taxon>Eukaryota</taxon>
        <taxon>Viridiplantae</taxon>
        <taxon>Streptophyta</taxon>
        <taxon>Embryophyta</taxon>
        <taxon>Tracheophyta</taxon>
        <taxon>Spermatophyta</taxon>
        <taxon>Magnoliopsida</taxon>
        <taxon>eudicotyledons</taxon>
        <taxon>Gunneridae</taxon>
        <taxon>Pentapetalae</taxon>
        <taxon>asterids</taxon>
        <taxon>lamiids</taxon>
        <taxon>Gentianales</taxon>
        <taxon>Apocynaceae</taxon>
        <taxon>Rauvolfioideae</taxon>
        <taxon>Vinceae</taxon>
        <taxon>Catharanthinae</taxon>
        <taxon>Catharanthus</taxon>
    </lineage>
</organism>
<reference evidence="2" key="1">
    <citation type="journal article" date="2023" name="Nat. Plants">
        <title>Single-cell RNA sequencing provides a high-resolution roadmap for understanding the multicellular compartmentation of specialized metabolism.</title>
        <authorList>
            <person name="Sun S."/>
            <person name="Shen X."/>
            <person name="Li Y."/>
            <person name="Li Y."/>
            <person name="Wang S."/>
            <person name="Li R."/>
            <person name="Zhang H."/>
            <person name="Shen G."/>
            <person name="Guo B."/>
            <person name="Wei J."/>
            <person name="Xu J."/>
            <person name="St-Pierre B."/>
            <person name="Chen S."/>
            <person name="Sun C."/>
        </authorList>
    </citation>
    <scope>NUCLEOTIDE SEQUENCE [LARGE SCALE GENOMIC DNA]</scope>
</reference>